<dbReference type="EMBL" id="CAJNOW010001263">
    <property type="protein sequence ID" value="CAF1311823.1"/>
    <property type="molecule type" value="Genomic_DNA"/>
</dbReference>
<proteinExistence type="predicted"/>
<sequence>MYQKLIIQLYGQLAIRYIFHPISVQSVRQYDFLKIPLSQEQHFLFCYSPNQQNVEISPNRLSNNADEYELTNLVLTAIYYTLFGLRHCAFRGKYFRLGTIHEGSASCNIACNSELSTIDNGRKLYTIRSAISLVKSIDQSLVKGNLVAELDPRICNLVDLLMISYSDLCCACLRCNKADVDVDFRRTIDEHNVHSTLNKLFFKKIKYFQTT</sequence>
<dbReference type="Proteomes" id="UP000663834">
    <property type="component" value="Unassembled WGS sequence"/>
</dbReference>
<name>A0A815EH73_9BILA</name>
<organism evidence="1 2">
    <name type="scientific">Rotaria magnacalcarata</name>
    <dbReference type="NCBI Taxonomy" id="392030"/>
    <lineage>
        <taxon>Eukaryota</taxon>
        <taxon>Metazoa</taxon>
        <taxon>Spiralia</taxon>
        <taxon>Gnathifera</taxon>
        <taxon>Rotifera</taxon>
        <taxon>Eurotatoria</taxon>
        <taxon>Bdelloidea</taxon>
        <taxon>Philodinida</taxon>
        <taxon>Philodinidae</taxon>
        <taxon>Rotaria</taxon>
    </lineage>
</organism>
<protein>
    <submittedName>
        <fullName evidence="1">Uncharacterized protein</fullName>
    </submittedName>
</protein>
<reference evidence="1" key="1">
    <citation type="submission" date="2021-02" db="EMBL/GenBank/DDBJ databases">
        <authorList>
            <person name="Nowell W R."/>
        </authorList>
    </citation>
    <scope>NUCLEOTIDE SEQUENCE</scope>
</reference>
<evidence type="ECO:0000313" key="2">
    <source>
        <dbReference type="Proteomes" id="UP000663834"/>
    </source>
</evidence>
<accession>A0A815EH73</accession>
<dbReference type="AlphaFoldDB" id="A0A815EH73"/>
<gene>
    <name evidence="1" type="ORF">KQP761_LOCUS5292</name>
</gene>
<evidence type="ECO:0000313" key="1">
    <source>
        <dbReference type="EMBL" id="CAF1311823.1"/>
    </source>
</evidence>
<comment type="caution">
    <text evidence="1">The sequence shown here is derived from an EMBL/GenBank/DDBJ whole genome shotgun (WGS) entry which is preliminary data.</text>
</comment>